<sequence>MEEDEVVSVKHWILIIIVSGIPILNLIMFIYWAAFPPLDINRNKKNYAAAMLMILAVLYAISFIGWLAGKF</sequence>
<dbReference type="InParanoid" id="A0A317ZFU4"/>
<organism evidence="2 3">
    <name type="scientific">Coraliomargarita sinensis</name>
    <dbReference type="NCBI Taxonomy" id="2174842"/>
    <lineage>
        <taxon>Bacteria</taxon>
        <taxon>Pseudomonadati</taxon>
        <taxon>Verrucomicrobiota</taxon>
        <taxon>Opitutia</taxon>
        <taxon>Puniceicoccales</taxon>
        <taxon>Coraliomargaritaceae</taxon>
        <taxon>Coraliomargarita</taxon>
    </lineage>
</organism>
<protein>
    <submittedName>
        <fullName evidence="2">Uncharacterized protein</fullName>
    </submittedName>
</protein>
<dbReference type="EMBL" id="QHJQ01000029">
    <property type="protein sequence ID" value="PXA02808.1"/>
    <property type="molecule type" value="Genomic_DNA"/>
</dbReference>
<proteinExistence type="predicted"/>
<comment type="caution">
    <text evidence="2">The sequence shown here is derived from an EMBL/GenBank/DDBJ whole genome shotgun (WGS) entry which is preliminary data.</text>
</comment>
<evidence type="ECO:0000313" key="2">
    <source>
        <dbReference type="EMBL" id="PXA02808.1"/>
    </source>
</evidence>
<keyword evidence="3" id="KW-1185">Reference proteome</keyword>
<keyword evidence="1" id="KW-1133">Transmembrane helix</keyword>
<keyword evidence="1" id="KW-0812">Transmembrane</keyword>
<feature type="transmembrane region" description="Helical" evidence="1">
    <location>
        <begin position="12"/>
        <end position="35"/>
    </location>
</feature>
<evidence type="ECO:0000256" key="1">
    <source>
        <dbReference type="SAM" id="Phobius"/>
    </source>
</evidence>
<feature type="transmembrane region" description="Helical" evidence="1">
    <location>
        <begin position="47"/>
        <end position="68"/>
    </location>
</feature>
<name>A0A317ZFU4_9BACT</name>
<accession>A0A317ZFU4</accession>
<keyword evidence="1" id="KW-0472">Membrane</keyword>
<dbReference type="Proteomes" id="UP000247099">
    <property type="component" value="Unassembled WGS sequence"/>
</dbReference>
<gene>
    <name evidence="2" type="ORF">DDZ13_15220</name>
</gene>
<evidence type="ECO:0000313" key="3">
    <source>
        <dbReference type="Proteomes" id="UP000247099"/>
    </source>
</evidence>
<dbReference type="RefSeq" id="WP_110132317.1">
    <property type="nucleotide sequence ID" value="NZ_QHJQ01000029.1"/>
</dbReference>
<dbReference type="AlphaFoldDB" id="A0A317ZFU4"/>
<reference evidence="2 3" key="1">
    <citation type="submission" date="2018-05" db="EMBL/GenBank/DDBJ databases">
        <title>Coraliomargarita sinensis sp. nov., isolated from a marine solar saltern.</title>
        <authorList>
            <person name="Zhou L.Y."/>
        </authorList>
    </citation>
    <scope>NUCLEOTIDE SEQUENCE [LARGE SCALE GENOMIC DNA]</scope>
    <source>
        <strain evidence="2 3">WN38</strain>
    </source>
</reference>